<evidence type="ECO:0000313" key="3">
    <source>
        <dbReference type="Proteomes" id="UP000566819"/>
    </source>
</evidence>
<feature type="region of interest" description="Disordered" evidence="1">
    <location>
        <begin position="1"/>
        <end position="25"/>
    </location>
</feature>
<organism evidence="2 3">
    <name type="scientific">Cudoniella acicularis</name>
    <dbReference type="NCBI Taxonomy" id="354080"/>
    <lineage>
        <taxon>Eukaryota</taxon>
        <taxon>Fungi</taxon>
        <taxon>Dikarya</taxon>
        <taxon>Ascomycota</taxon>
        <taxon>Pezizomycotina</taxon>
        <taxon>Leotiomycetes</taxon>
        <taxon>Helotiales</taxon>
        <taxon>Tricladiaceae</taxon>
        <taxon>Cudoniella</taxon>
    </lineage>
</organism>
<reference evidence="2 3" key="1">
    <citation type="submission" date="2020-03" db="EMBL/GenBank/DDBJ databases">
        <title>Draft Genome Sequence of Cudoniella acicularis.</title>
        <authorList>
            <person name="Buettner E."/>
            <person name="Kellner H."/>
        </authorList>
    </citation>
    <scope>NUCLEOTIDE SEQUENCE [LARGE SCALE GENOMIC DNA]</scope>
    <source>
        <strain evidence="2 3">DSM 108380</strain>
    </source>
</reference>
<feature type="compositionally biased region" description="Polar residues" evidence="1">
    <location>
        <begin position="12"/>
        <end position="25"/>
    </location>
</feature>
<feature type="compositionally biased region" description="Basic and acidic residues" evidence="1">
    <location>
        <begin position="1"/>
        <end position="11"/>
    </location>
</feature>
<proteinExistence type="predicted"/>
<accession>A0A8H4W2N0</accession>
<evidence type="ECO:0000313" key="2">
    <source>
        <dbReference type="EMBL" id="KAF4628769.1"/>
    </source>
</evidence>
<keyword evidence="3" id="KW-1185">Reference proteome</keyword>
<dbReference type="Proteomes" id="UP000566819">
    <property type="component" value="Unassembled WGS sequence"/>
</dbReference>
<name>A0A8H4W2N0_9HELO</name>
<comment type="caution">
    <text evidence="2">The sequence shown here is derived from an EMBL/GenBank/DDBJ whole genome shotgun (WGS) entry which is preliminary data.</text>
</comment>
<evidence type="ECO:0000256" key="1">
    <source>
        <dbReference type="SAM" id="MobiDB-lite"/>
    </source>
</evidence>
<gene>
    <name evidence="2" type="ORF">G7Y89_g9386</name>
</gene>
<protein>
    <submittedName>
        <fullName evidence="2">Uncharacterized protein</fullName>
    </submittedName>
</protein>
<dbReference type="AlphaFoldDB" id="A0A8H4W2N0"/>
<sequence>MLHKSLDEKSHTSSNHKAFQLQSLSEQISQREEELLELIKEMQKPQNLHKQRFFQERINATSAAILGLKAYTSTGGEILPNAEKERMEAPDSCNDESPTPPPPVIPIEEYPPTVQNYYNYYYRHISFPYILRIDVETLHRRFPPLALLTDTERAAAANSQGFTVLNSGKGG</sequence>
<dbReference type="EMBL" id="JAAMPI010000764">
    <property type="protein sequence ID" value="KAF4628769.1"/>
    <property type="molecule type" value="Genomic_DNA"/>
</dbReference>
<feature type="region of interest" description="Disordered" evidence="1">
    <location>
        <begin position="85"/>
        <end position="108"/>
    </location>
</feature>